<dbReference type="AlphaFoldDB" id="A0AAV9J360"/>
<feature type="chain" id="PRO_5043945154" evidence="1">
    <location>
        <begin position="18"/>
        <end position="279"/>
    </location>
</feature>
<comment type="caution">
    <text evidence="2">The sequence shown here is derived from an EMBL/GenBank/DDBJ whole genome shotgun (WGS) entry which is preliminary data.</text>
</comment>
<reference evidence="2 3" key="1">
    <citation type="submission" date="2021-11" db="EMBL/GenBank/DDBJ databases">
        <title>Black yeast isolated from Biological Soil Crust.</title>
        <authorList>
            <person name="Kurbessoian T."/>
        </authorList>
    </citation>
    <scope>NUCLEOTIDE SEQUENCE [LARGE SCALE GENOMIC DNA]</scope>
    <source>
        <strain evidence="2 3">CCFEE 5522</strain>
    </source>
</reference>
<organism evidence="2 3">
    <name type="scientific">Oleoguttula mirabilis</name>
    <dbReference type="NCBI Taxonomy" id="1507867"/>
    <lineage>
        <taxon>Eukaryota</taxon>
        <taxon>Fungi</taxon>
        <taxon>Dikarya</taxon>
        <taxon>Ascomycota</taxon>
        <taxon>Pezizomycotina</taxon>
        <taxon>Dothideomycetes</taxon>
        <taxon>Dothideomycetidae</taxon>
        <taxon>Mycosphaerellales</taxon>
        <taxon>Teratosphaeriaceae</taxon>
        <taxon>Oleoguttula</taxon>
    </lineage>
</organism>
<sequence>MLTSQMALLTMIANASGAEHQPKNLFDRLPAELRNAIYYEAVVLHGIDLAPFCNGPTYSPYPDWRRGPQALSELYRFRFYGQYTIRQPALTMASRQLREEVLSMFYSENSFVFDFNDPEQDRAFPKWLQSIGENKKWLRTIRLECDIMSFRVRGYTRDVDAANNTTLLLRRRDDGSVEVEHCDPDGFISEYRTCDCYANPKAAISVAVSTQTTPREESETQGNPLVDFCLRFQQLCRENRKYVAEFCNGLLSEEAEEDAVCKTCEKGRYLFCSMQEWYD</sequence>
<dbReference type="InterPro" id="IPR038883">
    <property type="entry name" value="AN11006-like"/>
</dbReference>
<dbReference type="PANTHER" id="PTHR42085">
    <property type="entry name" value="F-BOX DOMAIN-CONTAINING PROTEIN"/>
    <property type="match status" value="1"/>
</dbReference>
<dbReference type="PANTHER" id="PTHR42085:SF1">
    <property type="entry name" value="F-BOX DOMAIN-CONTAINING PROTEIN"/>
    <property type="match status" value="1"/>
</dbReference>
<dbReference type="EMBL" id="JAVFHQ010000104">
    <property type="protein sequence ID" value="KAK4539278.1"/>
    <property type="molecule type" value="Genomic_DNA"/>
</dbReference>
<keyword evidence="1" id="KW-0732">Signal</keyword>
<accession>A0AAV9J360</accession>
<evidence type="ECO:0000256" key="1">
    <source>
        <dbReference type="SAM" id="SignalP"/>
    </source>
</evidence>
<proteinExistence type="predicted"/>
<name>A0AAV9J360_9PEZI</name>
<dbReference type="Proteomes" id="UP001324427">
    <property type="component" value="Unassembled WGS sequence"/>
</dbReference>
<protein>
    <submittedName>
        <fullName evidence="2">Uncharacterized protein</fullName>
    </submittedName>
</protein>
<keyword evidence="3" id="KW-1185">Reference proteome</keyword>
<evidence type="ECO:0000313" key="2">
    <source>
        <dbReference type="EMBL" id="KAK4539278.1"/>
    </source>
</evidence>
<feature type="signal peptide" evidence="1">
    <location>
        <begin position="1"/>
        <end position="17"/>
    </location>
</feature>
<gene>
    <name evidence="2" type="ORF">LTR36_000832</name>
</gene>
<evidence type="ECO:0000313" key="3">
    <source>
        <dbReference type="Proteomes" id="UP001324427"/>
    </source>
</evidence>